<reference evidence="1" key="1">
    <citation type="submission" date="2018-02" db="EMBL/GenBank/DDBJ databases">
        <title>Rhizophora mucronata_Transcriptome.</title>
        <authorList>
            <person name="Meera S.P."/>
            <person name="Sreeshan A."/>
            <person name="Augustine A."/>
        </authorList>
    </citation>
    <scope>NUCLEOTIDE SEQUENCE</scope>
    <source>
        <tissue evidence="1">Leaf</tissue>
    </source>
</reference>
<name>A0A2P2MA51_RHIMU</name>
<accession>A0A2P2MA51</accession>
<dbReference type="EMBL" id="GGEC01046595">
    <property type="protein sequence ID" value="MBX27079.1"/>
    <property type="molecule type" value="Transcribed_RNA"/>
</dbReference>
<organism evidence="1">
    <name type="scientific">Rhizophora mucronata</name>
    <name type="common">Asiatic mangrove</name>
    <dbReference type="NCBI Taxonomy" id="61149"/>
    <lineage>
        <taxon>Eukaryota</taxon>
        <taxon>Viridiplantae</taxon>
        <taxon>Streptophyta</taxon>
        <taxon>Embryophyta</taxon>
        <taxon>Tracheophyta</taxon>
        <taxon>Spermatophyta</taxon>
        <taxon>Magnoliopsida</taxon>
        <taxon>eudicotyledons</taxon>
        <taxon>Gunneridae</taxon>
        <taxon>Pentapetalae</taxon>
        <taxon>rosids</taxon>
        <taxon>fabids</taxon>
        <taxon>Malpighiales</taxon>
        <taxon>Rhizophoraceae</taxon>
        <taxon>Rhizophora</taxon>
    </lineage>
</organism>
<sequence>MTLVAISLSVRIPQSNAFESVNNKASTLRAAIRRQAS</sequence>
<evidence type="ECO:0000313" key="1">
    <source>
        <dbReference type="EMBL" id="MBX27079.1"/>
    </source>
</evidence>
<proteinExistence type="predicted"/>
<dbReference type="AlphaFoldDB" id="A0A2P2MA51"/>
<protein>
    <submittedName>
        <fullName evidence="1">Uncharacterized protein</fullName>
    </submittedName>
</protein>